<dbReference type="EMBL" id="JAAVNE010000030">
    <property type="protein sequence ID" value="NKC32688.1"/>
    <property type="molecule type" value="Genomic_DNA"/>
</dbReference>
<keyword evidence="2" id="KW-0808">Transferase</keyword>
<sequence length="362" mass="41547">MTHPLLRDIALLLPPLRRLVQGRDAARAERDCLRAALEARIARLEEIATEARAEAARLAEAAAQEREAQHRRDAAARMAEGNARVEQALSLVRQEYTVLPRFGFHQPLDYETDSLPPRFGAPVLRDGEALPLPAPEDRFGYPAEDAAYLRMGAMDAAIIRQAIDRHLGPREGLALLDFGCSSGRVLRHFEAERRASGWHLHGVDIQARPIEWLRLHFPPDYTVSTGTVQPHLAYPDNSLDVIYGFSVFTHIKYLWDMWLMELRRVLKPGGLLLQTLHTETAWAFYHQHRDEDWVRRAHSPRLAEAPAMPEDWFHHGDIAVSQAFWKAETARRNWSRYLEVLELLPPQHDYSFQDMMVCRKRG</sequence>
<proteinExistence type="predicted"/>
<evidence type="ECO:0000256" key="1">
    <source>
        <dbReference type="SAM" id="Coils"/>
    </source>
</evidence>
<dbReference type="GO" id="GO:0008168">
    <property type="term" value="F:methyltransferase activity"/>
    <property type="evidence" value="ECO:0007669"/>
    <property type="project" value="UniProtKB-KW"/>
</dbReference>
<evidence type="ECO:0000313" key="2">
    <source>
        <dbReference type="EMBL" id="NKC32688.1"/>
    </source>
</evidence>
<organism evidence="2 3">
    <name type="scientific">Falsiroseomonas selenitidurans</name>
    <dbReference type="NCBI Taxonomy" id="2716335"/>
    <lineage>
        <taxon>Bacteria</taxon>
        <taxon>Pseudomonadati</taxon>
        <taxon>Pseudomonadota</taxon>
        <taxon>Alphaproteobacteria</taxon>
        <taxon>Acetobacterales</taxon>
        <taxon>Roseomonadaceae</taxon>
        <taxon>Falsiroseomonas</taxon>
    </lineage>
</organism>
<dbReference type="Proteomes" id="UP000787635">
    <property type="component" value="Unassembled WGS sequence"/>
</dbReference>
<dbReference type="SUPFAM" id="SSF53335">
    <property type="entry name" value="S-adenosyl-L-methionine-dependent methyltransferases"/>
    <property type="match status" value="1"/>
</dbReference>
<keyword evidence="1" id="KW-0175">Coiled coil</keyword>
<dbReference type="InterPro" id="IPR029063">
    <property type="entry name" value="SAM-dependent_MTases_sf"/>
</dbReference>
<protein>
    <submittedName>
        <fullName evidence="2">Class I SAM-dependent methyltransferase</fullName>
    </submittedName>
</protein>
<keyword evidence="3" id="KW-1185">Reference proteome</keyword>
<keyword evidence="2" id="KW-0489">Methyltransferase</keyword>
<dbReference type="RefSeq" id="WP_168033054.1">
    <property type="nucleotide sequence ID" value="NZ_JAAVNE010000030.1"/>
</dbReference>
<evidence type="ECO:0000313" key="3">
    <source>
        <dbReference type="Proteomes" id="UP000787635"/>
    </source>
</evidence>
<comment type="caution">
    <text evidence="2">The sequence shown here is derived from an EMBL/GenBank/DDBJ whole genome shotgun (WGS) entry which is preliminary data.</text>
</comment>
<name>A0ABX1E6V3_9PROT</name>
<accession>A0ABX1E6V3</accession>
<dbReference type="Pfam" id="PF13489">
    <property type="entry name" value="Methyltransf_23"/>
    <property type="match status" value="1"/>
</dbReference>
<dbReference type="CDD" id="cd02440">
    <property type="entry name" value="AdoMet_MTases"/>
    <property type="match status" value="1"/>
</dbReference>
<gene>
    <name evidence="2" type="ORF">HEQ75_17620</name>
</gene>
<dbReference type="Gene3D" id="3.40.50.150">
    <property type="entry name" value="Vaccinia Virus protein VP39"/>
    <property type="match status" value="1"/>
</dbReference>
<feature type="coiled-coil region" evidence="1">
    <location>
        <begin position="34"/>
        <end position="68"/>
    </location>
</feature>
<dbReference type="GO" id="GO:0032259">
    <property type="term" value="P:methylation"/>
    <property type="evidence" value="ECO:0007669"/>
    <property type="project" value="UniProtKB-KW"/>
</dbReference>
<reference evidence="2 3" key="1">
    <citation type="submission" date="2020-03" db="EMBL/GenBank/DDBJ databases">
        <title>Roseomonas selenitidurans sp. nov. isolated from urban soil.</title>
        <authorList>
            <person name="Liu H."/>
        </authorList>
    </citation>
    <scope>NUCLEOTIDE SEQUENCE [LARGE SCALE GENOMIC DNA]</scope>
    <source>
        <strain evidence="2 3">BU-1</strain>
    </source>
</reference>